<feature type="compositionally biased region" description="Basic and acidic residues" evidence="1">
    <location>
        <begin position="224"/>
        <end position="237"/>
    </location>
</feature>
<dbReference type="Proteomes" id="UP000479000">
    <property type="component" value="Unassembled WGS sequence"/>
</dbReference>
<feature type="compositionally biased region" description="Low complexity" evidence="1">
    <location>
        <begin position="199"/>
        <end position="223"/>
    </location>
</feature>
<reference evidence="2 3" key="1">
    <citation type="submission" date="2020-02" db="EMBL/GenBank/DDBJ databases">
        <authorList>
            <person name="Ferguson B K."/>
        </authorList>
    </citation>
    <scope>NUCLEOTIDE SEQUENCE [LARGE SCALE GENOMIC DNA]</scope>
</reference>
<dbReference type="AlphaFoldDB" id="A0A6H5HKF0"/>
<name>A0A6H5HKF0_9HEMI</name>
<proteinExistence type="predicted"/>
<evidence type="ECO:0000313" key="2">
    <source>
        <dbReference type="EMBL" id="CAB0014684.1"/>
    </source>
</evidence>
<sequence length="255" mass="28405">MGRFQDFHSLCKYGSKDQSFKPDASSKMSKFFECHTHSTAFWNWRTFGNLLAGAIAYLSRIENPQCVDKKCKRLNSKSISLATTLLSKISVHLLAAHIMYQHVGSLSLVPHVLQRRTRWDRHDLQAVPAIVCNVELVLVERRGRDGTYSIIAKIITFSERKFSGYDRIRSEYDRTTPDYDRTSADSGRTLAGSGRTPAGSGRTSAGSGRTTTGSGRTTTISGRSRSDYDRTSPDYDRTPAGSGRIETVFGRNCSD</sequence>
<gene>
    <name evidence="2" type="ORF">NTEN_LOCUS19096</name>
</gene>
<organism evidence="2 3">
    <name type="scientific">Nesidiocoris tenuis</name>
    <dbReference type="NCBI Taxonomy" id="355587"/>
    <lineage>
        <taxon>Eukaryota</taxon>
        <taxon>Metazoa</taxon>
        <taxon>Ecdysozoa</taxon>
        <taxon>Arthropoda</taxon>
        <taxon>Hexapoda</taxon>
        <taxon>Insecta</taxon>
        <taxon>Pterygota</taxon>
        <taxon>Neoptera</taxon>
        <taxon>Paraneoptera</taxon>
        <taxon>Hemiptera</taxon>
        <taxon>Heteroptera</taxon>
        <taxon>Panheteroptera</taxon>
        <taxon>Cimicomorpha</taxon>
        <taxon>Miridae</taxon>
        <taxon>Dicyphina</taxon>
        <taxon>Nesidiocoris</taxon>
    </lineage>
</organism>
<evidence type="ECO:0000313" key="3">
    <source>
        <dbReference type="Proteomes" id="UP000479000"/>
    </source>
</evidence>
<feature type="region of interest" description="Disordered" evidence="1">
    <location>
        <begin position="175"/>
        <end position="255"/>
    </location>
</feature>
<protein>
    <submittedName>
        <fullName evidence="2">Uncharacterized protein</fullName>
    </submittedName>
</protein>
<accession>A0A6H5HKF0</accession>
<evidence type="ECO:0000256" key="1">
    <source>
        <dbReference type="SAM" id="MobiDB-lite"/>
    </source>
</evidence>
<dbReference type="EMBL" id="CADCXU010028196">
    <property type="protein sequence ID" value="CAB0014684.1"/>
    <property type="molecule type" value="Genomic_DNA"/>
</dbReference>
<keyword evidence="3" id="KW-1185">Reference proteome</keyword>